<evidence type="ECO:0000256" key="3">
    <source>
        <dbReference type="ARBA" id="ARBA00023015"/>
    </source>
</evidence>
<keyword evidence="7" id="KW-1185">Reference proteome</keyword>
<proteinExistence type="predicted"/>
<dbReference type="GeneID" id="70243857"/>
<dbReference type="GO" id="GO:0046872">
    <property type="term" value="F:metal ion binding"/>
    <property type="evidence" value="ECO:0007669"/>
    <property type="project" value="UniProtKB-KW"/>
</dbReference>
<accession>A0AAD4Q4V5</accession>
<dbReference type="InterPro" id="IPR050815">
    <property type="entry name" value="TF_fung"/>
</dbReference>
<dbReference type="RefSeq" id="XP_046076418.1">
    <property type="nucleotide sequence ID" value="XM_046213570.1"/>
</dbReference>
<evidence type="ECO:0000313" key="6">
    <source>
        <dbReference type="EMBL" id="KAH8703400.1"/>
    </source>
</evidence>
<dbReference type="GO" id="GO:0000981">
    <property type="term" value="F:DNA-binding transcription factor activity, RNA polymerase II-specific"/>
    <property type="evidence" value="ECO:0007669"/>
    <property type="project" value="InterPro"/>
</dbReference>
<keyword evidence="3" id="KW-0805">Transcription regulation</keyword>
<gene>
    <name evidence="6" type="ORF">BGW36DRAFT_354822</name>
</gene>
<comment type="subcellular location">
    <subcellularLocation>
        <location evidence="1">Nucleus</location>
    </subcellularLocation>
</comment>
<evidence type="ECO:0000256" key="4">
    <source>
        <dbReference type="ARBA" id="ARBA00023163"/>
    </source>
</evidence>
<evidence type="ECO:0000256" key="2">
    <source>
        <dbReference type="ARBA" id="ARBA00022723"/>
    </source>
</evidence>
<dbReference type="EMBL" id="JAJTJA010000002">
    <property type="protein sequence ID" value="KAH8703400.1"/>
    <property type="molecule type" value="Genomic_DNA"/>
</dbReference>
<protein>
    <recommendedName>
        <fullName evidence="8">Transcription factor domain-containing protein</fullName>
    </recommendedName>
</protein>
<keyword evidence="2" id="KW-0479">Metal-binding</keyword>
<dbReference type="AlphaFoldDB" id="A0AAD4Q4V5"/>
<evidence type="ECO:0000313" key="7">
    <source>
        <dbReference type="Proteomes" id="UP001201262"/>
    </source>
</evidence>
<dbReference type="CDD" id="cd12148">
    <property type="entry name" value="fungal_TF_MHR"/>
    <property type="match status" value="1"/>
</dbReference>
<organism evidence="6 7">
    <name type="scientific">Talaromyces proteolyticus</name>
    <dbReference type="NCBI Taxonomy" id="1131652"/>
    <lineage>
        <taxon>Eukaryota</taxon>
        <taxon>Fungi</taxon>
        <taxon>Dikarya</taxon>
        <taxon>Ascomycota</taxon>
        <taxon>Pezizomycotina</taxon>
        <taxon>Eurotiomycetes</taxon>
        <taxon>Eurotiomycetidae</taxon>
        <taxon>Eurotiales</taxon>
        <taxon>Trichocomaceae</taxon>
        <taxon>Talaromyces</taxon>
        <taxon>Talaromyces sect. Bacilispori</taxon>
    </lineage>
</organism>
<dbReference type="PANTHER" id="PTHR47338">
    <property type="entry name" value="ZN(II)2CYS6 TRANSCRIPTION FACTOR (EUROFUNG)-RELATED"/>
    <property type="match status" value="1"/>
</dbReference>
<dbReference type="GO" id="GO:0005634">
    <property type="term" value="C:nucleus"/>
    <property type="evidence" value="ECO:0007669"/>
    <property type="project" value="UniProtKB-SubCell"/>
</dbReference>
<evidence type="ECO:0008006" key="8">
    <source>
        <dbReference type="Google" id="ProtNLM"/>
    </source>
</evidence>
<name>A0AAD4Q4V5_9EURO</name>
<keyword evidence="4" id="KW-0804">Transcription</keyword>
<evidence type="ECO:0000256" key="5">
    <source>
        <dbReference type="ARBA" id="ARBA00023242"/>
    </source>
</evidence>
<dbReference type="Proteomes" id="UP001201262">
    <property type="component" value="Unassembled WGS sequence"/>
</dbReference>
<keyword evidence="5" id="KW-0539">Nucleus</keyword>
<evidence type="ECO:0000256" key="1">
    <source>
        <dbReference type="ARBA" id="ARBA00004123"/>
    </source>
</evidence>
<reference evidence="6" key="1">
    <citation type="submission" date="2021-12" db="EMBL/GenBank/DDBJ databases">
        <title>Convergent genome expansion in fungi linked to evolution of root-endophyte symbiosis.</title>
        <authorList>
            <consortium name="DOE Joint Genome Institute"/>
            <person name="Ke Y.-H."/>
            <person name="Bonito G."/>
            <person name="Liao H.-L."/>
            <person name="Looney B."/>
            <person name="Rojas-Flechas A."/>
            <person name="Nash J."/>
            <person name="Hameed K."/>
            <person name="Schadt C."/>
            <person name="Martin F."/>
            <person name="Crous P.W."/>
            <person name="Miettinen O."/>
            <person name="Magnuson J.K."/>
            <person name="Labbe J."/>
            <person name="Jacobson D."/>
            <person name="Doktycz M.J."/>
            <person name="Veneault-Fourrey C."/>
            <person name="Kuo A."/>
            <person name="Mondo S."/>
            <person name="Calhoun S."/>
            <person name="Riley R."/>
            <person name="Ohm R."/>
            <person name="LaButti K."/>
            <person name="Andreopoulos B."/>
            <person name="Pangilinan J."/>
            <person name="Nolan M."/>
            <person name="Tritt A."/>
            <person name="Clum A."/>
            <person name="Lipzen A."/>
            <person name="Daum C."/>
            <person name="Barry K."/>
            <person name="Grigoriev I.V."/>
            <person name="Vilgalys R."/>
        </authorList>
    </citation>
    <scope>NUCLEOTIDE SEQUENCE</scope>
    <source>
        <strain evidence="6">PMI_201</strain>
    </source>
</reference>
<comment type="caution">
    <text evidence="6">The sequence shown here is derived from an EMBL/GenBank/DDBJ whole genome shotgun (WGS) entry which is preliminary data.</text>
</comment>
<sequence>MQDGFSQQWAEEAGRLVLAEIGSPTEDTFVSLIHLTMFWYCQGKWRRAYMFGCNSICAARLLDLFDSAHTNRADLSAEISRRRFWAAYIICHTSSRSDLFDVPRASIEQLGLPCNEDDFALGNLPEQLVALNDRVRIPSFYAEMIRLGDLWRLVRLLVRDTGLSADEKTVNIQNLDMELHQWRQHLPNRFVLTPTSVETSSPAVLSHLLLLNIVFHQCLCVLHSSIVPLFTFGPGGETLPHVQSSSAQTCFDHANQMTTIFEIALPWCTSHAPGFVGYAAYCASAIQLPFLWCNNPEVSMRAFANIRVNAKVLNGIGKRWKFVAGLEKHAQTLRQYHENRGSELADKPVGLAISQLNECICIFARTRTSLLGHNDIVYASGCIPDCGKIDALEVNNDVEEWLQNQTSSVQISGSAEYPQSQQSLSDMLLEPYYLSDDFNILLS</sequence>
<dbReference type="PANTHER" id="PTHR47338:SF7">
    <property type="entry name" value="ZN(II)2CYS6 TRANSCRIPTION FACTOR (EUROFUNG)"/>
    <property type="match status" value="1"/>
</dbReference>